<evidence type="ECO:0000313" key="2">
    <source>
        <dbReference type="EMBL" id="NOJ44079.1"/>
    </source>
</evidence>
<feature type="region of interest" description="Disordered" evidence="1">
    <location>
        <begin position="88"/>
        <end position="109"/>
    </location>
</feature>
<dbReference type="Proteomes" id="UP000544122">
    <property type="component" value="Unassembled WGS sequence"/>
</dbReference>
<keyword evidence="3" id="KW-1185">Reference proteome</keyword>
<proteinExistence type="predicted"/>
<name>A0A7Y4GY15_9BRAD</name>
<dbReference type="AlphaFoldDB" id="A0A7Y4GY15"/>
<sequence length="109" mass="11470">MQSAGDAVAQARHDPNETYYAVVSDLAGLLDHIGKSVQLIEQTTAMETWPGSPESSINVIVLDDISPRYTKGAAAACDVNLGIALRSPIDSGDNDPRATRLPVHSVIAA</sequence>
<accession>A0A7Y4GY15</accession>
<comment type="caution">
    <text evidence="2">The sequence shown here is derived from an EMBL/GenBank/DDBJ whole genome shotgun (WGS) entry which is preliminary data.</text>
</comment>
<evidence type="ECO:0000313" key="3">
    <source>
        <dbReference type="Proteomes" id="UP000544122"/>
    </source>
</evidence>
<organism evidence="2 3">
    <name type="scientific">Bradyrhizobium australiense</name>
    <dbReference type="NCBI Taxonomy" id="2721161"/>
    <lineage>
        <taxon>Bacteria</taxon>
        <taxon>Pseudomonadati</taxon>
        <taxon>Pseudomonadota</taxon>
        <taxon>Alphaproteobacteria</taxon>
        <taxon>Hyphomicrobiales</taxon>
        <taxon>Nitrobacteraceae</taxon>
        <taxon>Bradyrhizobium</taxon>
    </lineage>
</organism>
<gene>
    <name evidence="2" type="ORF">HCN58_31815</name>
</gene>
<dbReference type="RefSeq" id="WP_171583274.1">
    <property type="nucleotide sequence ID" value="NZ_JAAVLX010000013.1"/>
</dbReference>
<evidence type="ECO:0000256" key="1">
    <source>
        <dbReference type="SAM" id="MobiDB-lite"/>
    </source>
</evidence>
<dbReference type="EMBL" id="JAAVLX010000013">
    <property type="protein sequence ID" value="NOJ44079.1"/>
    <property type="molecule type" value="Genomic_DNA"/>
</dbReference>
<protein>
    <submittedName>
        <fullName evidence="2">Uncharacterized protein</fullName>
    </submittedName>
</protein>
<reference evidence="2 3" key="1">
    <citation type="submission" date="2020-03" db="EMBL/GenBank/DDBJ databases">
        <title>Bradyrhizobium diversity isolated from nodules of Indigofera sp.</title>
        <authorList>
            <person name="Klepa M."/>
            <person name="Helene L."/>
            <person name="Hungria M."/>
        </authorList>
    </citation>
    <scope>NUCLEOTIDE SEQUENCE [LARGE SCALE GENOMIC DNA]</scope>
    <source>
        <strain evidence="2 3">WSM 1791</strain>
    </source>
</reference>